<organism evidence="3 4">
    <name type="scientific">Colwellia demingiae</name>
    <dbReference type="NCBI Taxonomy" id="89401"/>
    <lineage>
        <taxon>Bacteria</taxon>
        <taxon>Pseudomonadati</taxon>
        <taxon>Pseudomonadota</taxon>
        <taxon>Gammaproteobacteria</taxon>
        <taxon>Alteromonadales</taxon>
        <taxon>Colwelliaceae</taxon>
        <taxon>Colwellia</taxon>
    </lineage>
</organism>
<dbReference type="AlphaFoldDB" id="A0A5C6QFF5"/>
<dbReference type="Pfam" id="PF18602">
    <property type="entry name" value="Rap1a"/>
    <property type="match status" value="1"/>
</dbReference>
<dbReference type="RefSeq" id="WP_146787453.1">
    <property type="nucleotide sequence ID" value="NZ_VOLT01000005.1"/>
</dbReference>
<feature type="domain" description="Rap1a immunity protein" evidence="2">
    <location>
        <begin position="37"/>
        <end position="105"/>
    </location>
</feature>
<keyword evidence="4" id="KW-1185">Reference proteome</keyword>
<dbReference type="Gene3D" id="1.10.890.40">
    <property type="match status" value="1"/>
</dbReference>
<evidence type="ECO:0000256" key="1">
    <source>
        <dbReference type="SAM" id="SignalP"/>
    </source>
</evidence>
<accession>A0A5C6QFF5</accession>
<keyword evidence="1" id="KW-0732">Signal</keyword>
<protein>
    <recommendedName>
        <fullName evidence="2">Rap1a immunity protein domain-containing protein</fullName>
    </recommendedName>
</protein>
<sequence length="111" mass="12025">MRKIFLTIISFTLFISSASASYIDGNLLKSMSVAPVTENSHLQFVGYVVGVIDSNEQDNLCVDVPPNALTPVLDTVINYLANNPEKLNASGSDLVVEALIKQYSCPFTPKS</sequence>
<dbReference type="OrthoDB" id="9898776at2"/>
<feature type="signal peptide" evidence="1">
    <location>
        <begin position="1"/>
        <end position="20"/>
    </location>
</feature>
<reference evidence="3 4" key="1">
    <citation type="submission" date="2019-07" db="EMBL/GenBank/DDBJ databases">
        <title>Genomes of sea-ice associated Colwellia species.</title>
        <authorList>
            <person name="Bowman J.P."/>
        </authorList>
    </citation>
    <scope>NUCLEOTIDE SEQUENCE [LARGE SCALE GENOMIC DNA]</scope>
    <source>
        <strain evidence="3 4">ACAM 459</strain>
    </source>
</reference>
<gene>
    <name evidence="3" type="ORF">ESZ36_10570</name>
</gene>
<evidence type="ECO:0000313" key="4">
    <source>
        <dbReference type="Proteomes" id="UP000321822"/>
    </source>
</evidence>
<dbReference type="InterPro" id="IPR041238">
    <property type="entry name" value="Rap1a"/>
</dbReference>
<feature type="chain" id="PRO_5022765617" description="Rap1a immunity protein domain-containing protein" evidence="1">
    <location>
        <begin position="21"/>
        <end position="111"/>
    </location>
</feature>
<name>A0A5C6QFF5_9GAMM</name>
<evidence type="ECO:0000259" key="2">
    <source>
        <dbReference type="Pfam" id="PF18602"/>
    </source>
</evidence>
<proteinExistence type="predicted"/>
<evidence type="ECO:0000313" key="3">
    <source>
        <dbReference type="EMBL" id="TWX67755.1"/>
    </source>
</evidence>
<comment type="caution">
    <text evidence="3">The sequence shown here is derived from an EMBL/GenBank/DDBJ whole genome shotgun (WGS) entry which is preliminary data.</text>
</comment>
<dbReference type="EMBL" id="VOLT01000005">
    <property type="protein sequence ID" value="TWX67755.1"/>
    <property type="molecule type" value="Genomic_DNA"/>
</dbReference>
<dbReference type="Proteomes" id="UP000321822">
    <property type="component" value="Unassembled WGS sequence"/>
</dbReference>